<dbReference type="SUPFAM" id="SSF47203">
    <property type="entry name" value="Acyl-CoA dehydrogenase C-terminal domain-like"/>
    <property type="match status" value="1"/>
</dbReference>
<dbReference type="InterPro" id="IPR037069">
    <property type="entry name" value="AcylCoA_DH/ox_N_sf"/>
</dbReference>
<evidence type="ECO:0000259" key="4">
    <source>
        <dbReference type="Pfam" id="PF08028"/>
    </source>
</evidence>
<dbReference type="Pfam" id="PF02771">
    <property type="entry name" value="Acyl-CoA_dh_N"/>
    <property type="match status" value="1"/>
</dbReference>
<evidence type="ECO:0000313" key="5">
    <source>
        <dbReference type="EMBL" id="KUJ46038.1"/>
    </source>
</evidence>
<dbReference type="Proteomes" id="UP000053246">
    <property type="component" value="Unassembled WGS sequence"/>
</dbReference>
<dbReference type="InterPro" id="IPR009100">
    <property type="entry name" value="AcylCoA_DH/oxidase_NM_dom_sf"/>
</dbReference>
<dbReference type="SUPFAM" id="SSF56645">
    <property type="entry name" value="Acyl-CoA dehydrogenase NM domain-like"/>
    <property type="match status" value="1"/>
</dbReference>
<evidence type="ECO:0000256" key="2">
    <source>
        <dbReference type="SAM" id="MobiDB-lite"/>
    </source>
</evidence>
<name>A0A9X0I3B6_9ACTN</name>
<organism evidence="5 6">
    <name type="scientific">Micromonospora maris</name>
    <dbReference type="NCBI Taxonomy" id="1003110"/>
    <lineage>
        <taxon>Bacteria</taxon>
        <taxon>Bacillati</taxon>
        <taxon>Actinomycetota</taxon>
        <taxon>Actinomycetes</taxon>
        <taxon>Micromonosporales</taxon>
        <taxon>Micromonosporaceae</taxon>
        <taxon>Micromonospora</taxon>
    </lineage>
</organism>
<dbReference type="Gene3D" id="2.40.110.10">
    <property type="entry name" value="Butyryl-CoA Dehydrogenase, subunit A, domain 2"/>
    <property type="match status" value="1"/>
</dbReference>
<reference evidence="5 6" key="1">
    <citation type="submission" date="2015-10" db="EMBL/GenBank/DDBJ databases">
        <authorList>
            <person name="Ju K.-S."/>
            <person name="Doroghazi J.R."/>
            <person name="Metcalf W.W."/>
        </authorList>
    </citation>
    <scope>NUCLEOTIDE SEQUENCE [LARGE SCALE GENOMIC DNA]</scope>
    <source>
        <strain evidence="5 6">NRRL B-24793</strain>
    </source>
</reference>
<dbReference type="AlphaFoldDB" id="A0A9X0I3B6"/>
<feature type="region of interest" description="Disordered" evidence="2">
    <location>
        <begin position="1"/>
        <end position="22"/>
    </location>
</feature>
<gene>
    <name evidence="5" type="ORF">ADL17_24005</name>
</gene>
<protein>
    <submittedName>
        <fullName evidence="5">Acyl-CoA dehydrogenase</fullName>
    </submittedName>
</protein>
<keyword evidence="1" id="KW-0560">Oxidoreductase</keyword>
<feature type="domain" description="Acyl-CoA dehydrogenase C-terminal" evidence="4">
    <location>
        <begin position="256"/>
        <end position="381"/>
    </location>
</feature>
<evidence type="ECO:0000259" key="3">
    <source>
        <dbReference type="Pfam" id="PF02771"/>
    </source>
</evidence>
<dbReference type="Gene3D" id="1.10.540.10">
    <property type="entry name" value="Acyl-CoA dehydrogenase/oxidase, N-terminal domain"/>
    <property type="match status" value="1"/>
</dbReference>
<dbReference type="InterPro" id="IPR046373">
    <property type="entry name" value="Acyl-CoA_Oxase/DH_mid-dom_sf"/>
</dbReference>
<accession>A0A9X0I3B6</accession>
<comment type="caution">
    <text evidence="5">The sequence shown here is derived from an EMBL/GenBank/DDBJ whole genome shotgun (WGS) entry which is preliminary data.</text>
</comment>
<feature type="compositionally biased region" description="Basic and acidic residues" evidence="2">
    <location>
        <begin position="1"/>
        <end position="12"/>
    </location>
</feature>
<dbReference type="EMBL" id="LMWI01000002">
    <property type="protein sequence ID" value="KUJ46038.1"/>
    <property type="molecule type" value="Genomic_DNA"/>
</dbReference>
<proteinExistence type="predicted"/>
<dbReference type="InterPro" id="IPR013786">
    <property type="entry name" value="AcylCoA_DH/ox_N"/>
</dbReference>
<dbReference type="InterPro" id="IPR013107">
    <property type="entry name" value="Acyl-CoA_DH_C"/>
</dbReference>
<evidence type="ECO:0000313" key="6">
    <source>
        <dbReference type="Proteomes" id="UP000053246"/>
    </source>
</evidence>
<dbReference type="GO" id="GO:0050660">
    <property type="term" value="F:flavin adenine dinucleotide binding"/>
    <property type="evidence" value="ECO:0007669"/>
    <property type="project" value="InterPro"/>
</dbReference>
<sequence length="405" mass="44133">MCRSVRPDKGEPVDVSQKPTRDELRRRAADLVPVLRANALASERNRGLTDETVQAMTEAGIFRLRIPERFGGYACDTRTLVDVGIELGRGDGSAAFNTAAWWIMSWNVGMFPDEVQEEVFTSPDVRVCGTLAPTAMAVPKDGGIVVSGQWNFNSGAAHSQWKLLSAILPDGEGGAEPVLAIAPMSAFEVEDDWEVSGLRGTGSVTLRTQDLFIPTAKYIKISALMQQQYASVLNRDLPIYRGPMVGAVSAATTGKIVGLAQAAREAFFERVPGRPITNTGYASQIEAPVTHLQVADADLKIDEAEYHARRLAEMVDGKGLRAEPWSLKERAYARMAVGRVCQLGMDAVNIYAMASGASSIYSTIPIQRIQRDMQTINLHALNLPSTNLELYGRILCGQEPNTFFV</sequence>
<dbReference type="PIRSF" id="PIRSF016578">
    <property type="entry name" value="HsaA"/>
    <property type="match status" value="1"/>
</dbReference>
<dbReference type="Pfam" id="PF08028">
    <property type="entry name" value="Acyl-CoA_dh_2"/>
    <property type="match status" value="1"/>
</dbReference>
<keyword evidence="6" id="KW-1185">Reference proteome</keyword>
<dbReference type="GO" id="GO:0016627">
    <property type="term" value="F:oxidoreductase activity, acting on the CH-CH group of donors"/>
    <property type="evidence" value="ECO:0007669"/>
    <property type="project" value="InterPro"/>
</dbReference>
<evidence type="ECO:0000256" key="1">
    <source>
        <dbReference type="ARBA" id="ARBA00023002"/>
    </source>
</evidence>
<dbReference type="Gene3D" id="1.20.140.10">
    <property type="entry name" value="Butyryl-CoA Dehydrogenase, subunit A, domain 3"/>
    <property type="match status" value="1"/>
</dbReference>
<feature type="domain" description="Acyl-CoA dehydrogenase/oxidase N-terminal" evidence="3">
    <location>
        <begin position="19"/>
        <end position="116"/>
    </location>
</feature>
<dbReference type="InterPro" id="IPR036250">
    <property type="entry name" value="AcylCo_DH-like_C"/>
</dbReference>